<keyword evidence="2" id="KW-0812">Transmembrane</keyword>
<reference evidence="3" key="1">
    <citation type="journal article" date="2020" name="Nature">
        <title>Giant virus diversity and host interactions through global metagenomics.</title>
        <authorList>
            <person name="Schulz F."/>
            <person name="Roux S."/>
            <person name="Paez-Espino D."/>
            <person name="Jungbluth S."/>
            <person name="Walsh D.A."/>
            <person name="Denef V.J."/>
            <person name="McMahon K.D."/>
            <person name="Konstantinidis K.T."/>
            <person name="Eloe-Fadrosh E.A."/>
            <person name="Kyrpides N.C."/>
            <person name="Woyke T."/>
        </authorList>
    </citation>
    <scope>NUCLEOTIDE SEQUENCE</scope>
    <source>
        <strain evidence="3">GVMAG-M-3300023184-105</strain>
    </source>
</reference>
<keyword evidence="2" id="KW-0472">Membrane</keyword>
<organism evidence="3">
    <name type="scientific">viral metagenome</name>
    <dbReference type="NCBI Taxonomy" id="1070528"/>
    <lineage>
        <taxon>unclassified sequences</taxon>
        <taxon>metagenomes</taxon>
        <taxon>organismal metagenomes</taxon>
    </lineage>
</organism>
<dbReference type="InterPro" id="IPR008979">
    <property type="entry name" value="Galactose-bd-like_sf"/>
</dbReference>
<feature type="transmembrane region" description="Helical" evidence="2">
    <location>
        <begin position="1170"/>
        <end position="1189"/>
    </location>
</feature>
<evidence type="ECO:0000256" key="2">
    <source>
        <dbReference type="SAM" id="Phobius"/>
    </source>
</evidence>
<keyword evidence="2" id="KW-1133">Transmembrane helix</keyword>
<dbReference type="SUPFAM" id="SSF49785">
    <property type="entry name" value="Galactose-binding domain-like"/>
    <property type="match status" value="1"/>
</dbReference>
<dbReference type="EMBL" id="MN739958">
    <property type="protein sequence ID" value="QHT80031.1"/>
    <property type="molecule type" value="Genomic_DNA"/>
</dbReference>
<dbReference type="Gene3D" id="2.60.120.260">
    <property type="entry name" value="Galactose-binding domain-like"/>
    <property type="match status" value="1"/>
</dbReference>
<dbReference type="Pfam" id="PF22633">
    <property type="entry name" value="F5_F8_type_C_2"/>
    <property type="match status" value="1"/>
</dbReference>
<proteinExistence type="predicted"/>
<protein>
    <recommendedName>
        <fullName evidence="4">Apple domain-containing protein</fullName>
    </recommendedName>
</protein>
<evidence type="ECO:0008006" key="4">
    <source>
        <dbReference type="Google" id="ProtNLM"/>
    </source>
</evidence>
<sequence length="1191" mass="128805">MSTSPVYATSKFIPSISNKELNEPPTLNAAIQVISNDNYNNVFSQVNLTGTNTAQVIAAEQDFVKTYKMGAFEVLPSTTVPAKNAHIGCKTAPEYATSNNVNMSRVDGAYHTFNTCSNKAAMLDQKYFAIVKPLPESGVKDPNLYECHVGNDPLMSKANSSTDNNYYDYITCWSIGPTVNNFSIDSTTGDIIITADNITNLGIKQTKYSDSPTTYKYGNDGTYLPVNTAVSIQAYVFDINQVTVTGGFMNGGWIGRDIPISNIALLSGTTDTFIVGVNDNSYVKMIKLQLSINYGSLYVKALEAKYSGLHRYVRITAPCNGDSWLQISELQVFDQNGVNVAKGKKVTSKDYWGGYVNSGNAVSGNATIKPYWAGHHSGTPCNSWWMIDLGQDVDIRKIVYYNRQDCCQNRIAGALLDCIGVNGAVLYRTAMTGDMVQTFVPTPQNTGDLNTLWSKAIPANLVANGTDLGYGIKGLTVRIDPKALGRGQTGYTGQSDVKIPDGQIGYRTISDIDPSQCLSECDKDSNCLGYTTAGTKTFTIEGEPTDLGCYIDKGNRAMPNRYPNGNRDTCIAAVKAKGASSNPSSLGDLYIGLQYGGECWGTSDPAEFSKYGKDNKQPCYPMGGVWQNHVYQRNITNKTVTTCNLYGQNISIAPQSSPGSGTNIAVRSVTSAPVNNTTLNLTNNAVKIDLTQCASNTCKFRLELGTDGNIKLFKQASSNGTVSSSSTGEVVWDLFSSDNTVPAKMKTFAPITNLNWKNDFNNGTLNILSPGESIPTTKKYLISPNGQFKLEIAGGYLQLKASVYGCFSTDQTYANIDAPMYTNAVSNGPQPLYVYQSDLSHPGIGKMYYGVTSPKGVAIKQINKTDPLVLGGNTYQKLSDKYMPFNDVDPNSIAVTSPQDCMTACASDKNCKYMYIKNNNLCMKGNKPLPAYIPLPSDSVDTYDMYSKSLLLDVANVSSTANLNPNINKVSTTNYRSAPIKFVGNNITGPSDIGGLATPPGNEINNKRSDLQGTNKKPNSNITTPAPGPAAPIGIYGTRPNVGINADNTKGLGSIIAGSFEGFDNHGWQDPGADCGSEGKPKCYPGILYGQIKPLQSIAQDYSNELNKINTNYLDISNNIAKYNSLYTTLNNDAKYDFAGNQQFEINGRTDLMTEMKNDSKQLALQTNNMYIAGSILTTTLLVSAIYLGRS</sequence>
<name>A0A6C0HHC2_9ZZZZ</name>
<accession>A0A6C0HHC2</accession>
<dbReference type="AlphaFoldDB" id="A0A6C0HHC2"/>
<feature type="compositionally biased region" description="Polar residues" evidence="1">
    <location>
        <begin position="1011"/>
        <end position="1021"/>
    </location>
</feature>
<evidence type="ECO:0000256" key="1">
    <source>
        <dbReference type="SAM" id="MobiDB-lite"/>
    </source>
</evidence>
<evidence type="ECO:0000313" key="3">
    <source>
        <dbReference type="EMBL" id="QHT80031.1"/>
    </source>
</evidence>
<feature type="region of interest" description="Disordered" evidence="1">
    <location>
        <begin position="1001"/>
        <end position="1030"/>
    </location>
</feature>